<protein>
    <submittedName>
        <fullName evidence="2">Uncharacterized protein</fullName>
    </submittedName>
</protein>
<dbReference type="EMBL" id="JACEEZ010008388">
    <property type="protein sequence ID" value="KAG0723349.1"/>
    <property type="molecule type" value="Genomic_DNA"/>
</dbReference>
<organism evidence="2 3">
    <name type="scientific">Chionoecetes opilio</name>
    <name type="common">Atlantic snow crab</name>
    <name type="synonym">Cancer opilio</name>
    <dbReference type="NCBI Taxonomy" id="41210"/>
    <lineage>
        <taxon>Eukaryota</taxon>
        <taxon>Metazoa</taxon>
        <taxon>Ecdysozoa</taxon>
        <taxon>Arthropoda</taxon>
        <taxon>Crustacea</taxon>
        <taxon>Multicrustacea</taxon>
        <taxon>Malacostraca</taxon>
        <taxon>Eumalacostraca</taxon>
        <taxon>Eucarida</taxon>
        <taxon>Decapoda</taxon>
        <taxon>Pleocyemata</taxon>
        <taxon>Brachyura</taxon>
        <taxon>Eubrachyura</taxon>
        <taxon>Majoidea</taxon>
        <taxon>Majidae</taxon>
        <taxon>Chionoecetes</taxon>
    </lineage>
</organism>
<name>A0A8J5CW66_CHIOP</name>
<sequence length="204" mass="22361">MMIHIVAIHCDNTPRVYMKQQRGDPSLCNPGSGPREEQNNSATGRRWMKPLKENFNEHEYLSQPGVVRRNKSGKGTTWGDGEAMRGMRYGTRRGWAVMCVTSARGRSEVSRRKSPSAQVSLKADDSQRDKRRGSVASVRPKGLTAAEEDSCVSDAATGNGGDRRRRKGGRPPPAASHFHLFSSTGSFVASCFTASDFPQNMSGN</sequence>
<gene>
    <name evidence="2" type="ORF">GWK47_042887</name>
</gene>
<dbReference type="Proteomes" id="UP000770661">
    <property type="component" value="Unassembled WGS sequence"/>
</dbReference>
<evidence type="ECO:0000313" key="2">
    <source>
        <dbReference type="EMBL" id="KAG0723349.1"/>
    </source>
</evidence>
<proteinExistence type="predicted"/>
<dbReference type="AlphaFoldDB" id="A0A8J5CW66"/>
<feature type="region of interest" description="Disordered" evidence="1">
    <location>
        <begin position="104"/>
        <end position="175"/>
    </location>
</feature>
<reference evidence="2" key="1">
    <citation type="submission" date="2020-07" db="EMBL/GenBank/DDBJ databases">
        <title>The High-quality genome of the commercially important snow crab, Chionoecetes opilio.</title>
        <authorList>
            <person name="Jeong J.-H."/>
            <person name="Ryu S."/>
        </authorList>
    </citation>
    <scope>NUCLEOTIDE SEQUENCE</scope>
    <source>
        <strain evidence="2">MADBK_172401_WGS</strain>
        <tissue evidence="2">Digestive gland</tissue>
    </source>
</reference>
<keyword evidence="3" id="KW-1185">Reference proteome</keyword>
<accession>A0A8J5CW66</accession>
<evidence type="ECO:0000313" key="3">
    <source>
        <dbReference type="Proteomes" id="UP000770661"/>
    </source>
</evidence>
<comment type="caution">
    <text evidence="2">The sequence shown here is derived from an EMBL/GenBank/DDBJ whole genome shotgun (WGS) entry which is preliminary data.</text>
</comment>
<feature type="region of interest" description="Disordered" evidence="1">
    <location>
        <begin position="21"/>
        <end position="46"/>
    </location>
</feature>
<evidence type="ECO:0000256" key="1">
    <source>
        <dbReference type="SAM" id="MobiDB-lite"/>
    </source>
</evidence>